<accession>A0ABR0EN38</accession>
<feature type="domain" description="FAD-binding PCMH-type" evidence="6">
    <location>
        <begin position="64"/>
        <end position="236"/>
    </location>
</feature>
<evidence type="ECO:0000313" key="8">
    <source>
        <dbReference type="Proteomes" id="UP001305779"/>
    </source>
</evidence>
<evidence type="ECO:0000259" key="6">
    <source>
        <dbReference type="PROSITE" id="PS51387"/>
    </source>
</evidence>
<evidence type="ECO:0000256" key="2">
    <source>
        <dbReference type="ARBA" id="ARBA00022630"/>
    </source>
</evidence>
<dbReference type="InterPro" id="IPR006093">
    <property type="entry name" value="Oxy_OxRdtase_FAD_BS"/>
</dbReference>
<evidence type="ECO:0000313" key="7">
    <source>
        <dbReference type="EMBL" id="KAK4503012.1"/>
    </source>
</evidence>
<proteinExistence type="inferred from homology"/>
<name>A0ABR0EN38_ZASCE</name>
<keyword evidence="3" id="KW-0274">FAD</keyword>
<evidence type="ECO:0000256" key="5">
    <source>
        <dbReference type="SAM" id="SignalP"/>
    </source>
</evidence>
<dbReference type="PANTHER" id="PTHR42973">
    <property type="entry name" value="BINDING OXIDOREDUCTASE, PUTATIVE (AFU_ORTHOLOGUE AFUA_1G17690)-RELATED"/>
    <property type="match status" value="1"/>
</dbReference>
<keyword evidence="5" id="KW-0732">Signal</keyword>
<dbReference type="InterPro" id="IPR036318">
    <property type="entry name" value="FAD-bd_PCMH-like_sf"/>
</dbReference>
<feature type="signal peptide" evidence="5">
    <location>
        <begin position="1"/>
        <end position="15"/>
    </location>
</feature>
<dbReference type="Proteomes" id="UP001305779">
    <property type="component" value="Unassembled WGS sequence"/>
</dbReference>
<dbReference type="InterPro" id="IPR016169">
    <property type="entry name" value="FAD-bd_PCMH_sub2"/>
</dbReference>
<dbReference type="InterPro" id="IPR050416">
    <property type="entry name" value="FAD-linked_Oxidoreductase"/>
</dbReference>
<comment type="similarity">
    <text evidence="1">Belongs to the oxygen-dependent FAD-linked oxidoreductase family.</text>
</comment>
<sequence length="493" mass="53906">MGLRRLVLGATLTAAQLYQQPAQTPLQYTTPCALLGALFPEQVVFPGEQDYTNAQQKYWSIQQAELSPACRFLPRGARDIQIALADVIYPSNASIAISSGGHSSVTGASNIDDGITFDLSEMSSVNVGDMGKTVVIGPGARWRDVYGTLQKQNLTVSGGRVGGVGVGGYVLGGGFSFFANQYGWTCDSVLEFEVVTPQGEILWVNAGHHEDLFWALKGSLGAYGIVTKIKMPTLPSTSVYAGALSYAQPHFPLVCNALKNLATRADDDLSTQGYLSFAWLQAEKRFEYDVYLMNTEGQSSHEAVAAFEAIPRLGGQLTTTTIGKSADDIDRSNPLGFRRFKFTLTSTLSPGAMTAMHDIVKTFVEQTKFDPTGIIGVTFQPLTSSHLKAQKNIFNLAPSHGPLLLISVDLWWTNADRDIYFSGQANKLQHDLEMTLKKLDAFHPFIYPNYASREQNPFASLNPVTMRMLAATKHKYDPNNLWSRTVPGSTYLN</sequence>
<keyword evidence="2" id="KW-0285">Flavoprotein</keyword>
<dbReference type="EMBL" id="JAXOVC010000004">
    <property type="protein sequence ID" value="KAK4503012.1"/>
    <property type="molecule type" value="Genomic_DNA"/>
</dbReference>
<dbReference type="InterPro" id="IPR016166">
    <property type="entry name" value="FAD-bd_PCMH"/>
</dbReference>
<dbReference type="SUPFAM" id="SSF56176">
    <property type="entry name" value="FAD-binding/transporter-associated domain-like"/>
    <property type="match status" value="1"/>
</dbReference>
<dbReference type="PANTHER" id="PTHR42973:SF53">
    <property type="entry name" value="FAD-BINDING PCMH-TYPE DOMAIN-CONTAINING PROTEIN-RELATED"/>
    <property type="match status" value="1"/>
</dbReference>
<dbReference type="InterPro" id="IPR006094">
    <property type="entry name" value="Oxid_FAD_bind_N"/>
</dbReference>
<dbReference type="PROSITE" id="PS51387">
    <property type="entry name" value="FAD_PCMH"/>
    <property type="match status" value="1"/>
</dbReference>
<organism evidence="7 8">
    <name type="scientific">Zasmidium cellare</name>
    <name type="common">Wine cellar mold</name>
    <name type="synonym">Racodium cellare</name>
    <dbReference type="NCBI Taxonomy" id="395010"/>
    <lineage>
        <taxon>Eukaryota</taxon>
        <taxon>Fungi</taxon>
        <taxon>Dikarya</taxon>
        <taxon>Ascomycota</taxon>
        <taxon>Pezizomycotina</taxon>
        <taxon>Dothideomycetes</taxon>
        <taxon>Dothideomycetidae</taxon>
        <taxon>Mycosphaerellales</taxon>
        <taxon>Mycosphaerellaceae</taxon>
        <taxon>Zasmidium</taxon>
    </lineage>
</organism>
<dbReference type="Pfam" id="PF01565">
    <property type="entry name" value="FAD_binding_4"/>
    <property type="match status" value="1"/>
</dbReference>
<dbReference type="Gene3D" id="3.30.465.10">
    <property type="match status" value="1"/>
</dbReference>
<comment type="caution">
    <text evidence="7">The sequence shown here is derived from an EMBL/GenBank/DDBJ whole genome shotgun (WGS) entry which is preliminary data.</text>
</comment>
<protein>
    <recommendedName>
        <fullName evidence="6">FAD-binding PCMH-type domain-containing protein</fullName>
    </recommendedName>
</protein>
<feature type="chain" id="PRO_5045750724" description="FAD-binding PCMH-type domain-containing protein" evidence="5">
    <location>
        <begin position="16"/>
        <end position="493"/>
    </location>
</feature>
<dbReference type="PROSITE" id="PS00862">
    <property type="entry name" value="OX2_COVAL_FAD"/>
    <property type="match status" value="1"/>
</dbReference>
<reference evidence="7 8" key="1">
    <citation type="journal article" date="2023" name="G3 (Bethesda)">
        <title>A chromosome-level genome assembly of Zasmidium syzygii isolated from banana leaves.</title>
        <authorList>
            <person name="van Westerhoven A.C."/>
            <person name="Mehrabi R."/>
            <person name="Talebi R."/>
            <person name="Steentjes M.B.F."/>
            <person name="Corcolon B."/>
            <person name="Chong P.A."/>
            <person name="Kema G.H.J."/>
            <person name="Seidl M.F."/>
        </authorList>
    </citation>
    <scope>NUCLEOTIDE SEQUENCE [LARGE SCALE GENOMIC DNA]</scope>
    <source>
        <strain evidence="7 8">P124</strain>
    </source>
</reference>
<evidence type="ECO:0000256" key="3">
    <source>
        <dbReference type="ARBA" id="ARBA00022827"/>
    </source>
</evidence>
<gene>
    <name evidence="7" type="ORF">PRZ48_006439</name>
</gene>
<keyword evidence="4" id="KW-0560">Oxidoreductase</keyword>
<keyword evidence="8" id="KW-1185">Reference proteome</keyword>
<evidence type="ECO:0000256" key="1">
    <source>
        <dbReference type="ARBA" id="ARBA00005466"/>
    </source>
</evidence>
<evidence type="ECO:0000256" key="4">
    <source>
        <dbReference type="ARBA" id="ARBA00023002"/>
    </source>
</evidence>